<comment type="cofactor">
    <cofactor evidence="1">
        <name>pyridoxal 5'-phosphate</name>
        <dbReference type="ChEBI" id="CHEBI:597326"/>
    </cofactor>
</comment>
<dbReference type="NCBIfam" id="NF005292">
    <property type="entry name" value="PRK06815.1"/>
    <property type="match status" value="1"/>
</dbReference>
<protein>
    <recommendedName>
        <fullName evidence="5">Tryptophan synthase beta chain-like PALP domain-containing protein</fullName>
    </recommendedName>
</protein>
<evidence type="ECO:0000256" key="1">
    <source>
        <dbReference type="ARBA" id="ARBA00001933"/>
    </source>
</evidence>
<dbReference type="GO" id="GO:0006565">
    <property type="term" value="P:L-serine catabolic process"/>
    <property type="evidence" value="ECO:0007669"/>
    <property type="project" value="TreeGrafter"/>
</dbReference>
<dbReference type="InterPro" id="IPR001926">
    <property type="entry name" value="TrpB-like_PALP"/>
</dbReference>
<evidence type="ECO:0000256" key="4">
    <source>
        <dbReference type="ARBA" id="ARBA00023239"/>
    </source>
</evidence>
<feature type="domain" description="Tryptophan synthase beta chain-like PALP" evidence="5">
    <location>
        <begin position="22"/>
        <end position="311"/>
    </location>
</feature>
<dbReference type="SUPFAM" id="SSF53686">
    <property type="entry name" value="Tryptophan synthase beta subunit-like PLP-dependent enzymes"/>
    <property type="match status" value="1"/>
</dbReference>
<dbReference type="PANTHER" id="PTHR48078:SF6">
    <property type="entry name" value="L-THREONINE DEHYDRATASE CATABOLIC TDCB"/>
    <property type="match status" value="1"/>
</dbReference>
<dbReference type="Pfam" id="PF00291">
    <property type="entry name" value="PALP"/>
    <property type="match status" value="1"/>
</dbReference>
<evidence type="ECO:0000259" key="5">
    <source>
        <dbReference type="Pfam" id="PF00291"/>
    </source>
</evidence>
<proteinExistence type="inferred from homology"/>
<dbReference type="PANTHER" id="PTHR48078">
    <property type="entry name" value="THREONINE DEHYDRATASE, MITOCHONDRIAL-RELATED"/>
    <property type="match status" value="1"/>
</dbReference>
<gene>
    <name evidence="6" type="ORF">METZ01_LOCUS52744</name>
</gene>
<dbReference type="GO" id="GO:0009097">
    <property type="term" value="P:isoleucine biosynthetic process"/>
    <property type="evidence" value="ECO:0007669"/>
    <property type="project" value="TreeGrafter"/>
</dbReference>
<dbReference type="EMBL" id="UINC01002748">
    <property type="protein sequence ID" value="SUZ99890.1"/>
    <property type="molecule type" value="Genomic_DNA"/>
</dbReference>
<evidence type="ECO:0000256" key="3">
    <source>
        <dbReference type="ARBA" id="ARBA00022898"/>
    </source>
</evidence>
<dbReference type="CDD" id="cd01562">
    <property type="entry name" value="Thr-dehyd"/>
    <property type="match status" value="1"/>
</dbReference>
<dbReference type="AlphaFoldDB" id="A0A381S755"/>
<dbReference type="InterPro" id="IPR036052">
    <property type="entry name" value="TrpB-like_PALP_sf"/>
</dbReference>
<reference evidence="6" key="1">
    <citation type="submission" date="2018-05" db="EMBL/GenBank/DDBJ databases">
        <authorList>
            <person name="Lanie J.A."/>
            <person name="Ng W.-L."/>
            <person name="Kazmierczak K.M."/>
            <person name="Andrzejewski T.M."/>
            <person name="Davidsen T.M."/>
            <person name="Wayne K.J."/>
            <person name="Tettelin H."/>
            <person name="Glass J.I."/>
            <person name="Rusch D."/>
            <person name="Podicherti R."/>
            <person name="Tsui H.-C.T."/>
            <person name="Winkler M.E."/>
        </authorList>
    </citation>
    <scope>NUCLEOTIDE SEQUENCE</scope>
</reference>
<comment type="similarity">
    <text evidence="2">Belongs to the serine/threonine dehydratase family.</text>
</comment>
<dbReference type="FunFam" id="3.40.50.1100:FF:000005">
    <property type="entry name" value="Threonine dehydratase catabolic"/>
    <property type="match status" value="1"/>
</dbReference>
<evidence type="ECO:0000256" key="2">
    <source>
        <dbReference type="ARBA" id="ARBA00010869"/>
    </source>
</evidence>
<dbReference type="GO" id="GO:0004794">
    <property type="term" value="F:threonine deaminase activity"/>
    <property type="evidence" value="ECO:0007669"/>
    <property type="project" value="TreeGrafter"/>
</dbReference>
<dbReference type="Gene3D" id="3.40.50.1100">
    <property type="match status" value="2"/>
</dbReference>
<keyword evidence="4" id="KW-0456">Lyase</keyword>
<sequence>MGTYPELKDLPTNVLSAAECIRGHVRCTPFEHSRSLSELTETEVWLKLENQQYTGSFKVRGAMNKLLSLNSIEREQGVVAASTGNHGAAVAYGCQKLNIPGLVYVPEDTSDAKLENMRNYLADIRLHGFDCVDSEAEARTVAKERAMVYLSPYNDPDVIAGQGTVGVEMEAQCDGLDVLIVAVGGGGLIGGISSYLKSVWSDLHVIGCSPENSPVMIKSLASGEVLDLESLPTLSDGTAGGVEPDSLTFPICRSVIDESVLVTEEEIRNGVTLLMEKHHQLVEGAAGTAMAALMIKKSELKGQRVGLVVCGGNISIKTLQEILCTSSD</sequence>
<dbReference type="InterPro" id="IPR050147">
    <property type="entry name" value="Ser/Thr_Dehydratase"/>
</dbReference>
<dbReference type="GO" id="GO:0006567">
    <property type="term" value="P:L-threonine catabolic process"/>
    <property type="evidence" value="ECO:0007669"/>
    <property type="project" value="TreeGrafter"/>
</dbReference>
<dbReference type="GO" id="GO:0003941">
    <property type="term" value="F:L-serine ammonia-lyase activity"/>
    <property type="evidence" value="ECO:0007669"/>
    <property type="project" value="TreeGrafter"/>
</dbReference>
<organism evidence="6">
    <name type="scientific">marine metagenome</name>
    <dbReference type="NCBI Taxonomy" id="408172"/>
    <lineage>
        <taxon>unclassified sequences</taxon>
        <taxon>metagenomes</taxon>
        <taxon>ecological metagenomes</taxon>
    </lineage>
</organism>
<keyword evidence="3" id="KW-0663">Pyridoxal phosphate</keyword>
<accession>A0A381S755</accession>
<evidence type="ECO:0000313" key="6">
    <source>
        <dbReference type="EMBL" id="SUZ99890.1"/>
    </source>
</evidence>
<name>A0A381S755_9ZZZZ</name>